<evidence type="ECO:0000313" key="2">
    <source>
        <dbReference type="Proteomes" id="UP000005695"/>
    </source>
</evidence>
<dbReference type="Proteomes" id="UP000005695">
    <property type="component" value="Unassembled WGS sequence"/>
</dbReference>
<organism evidence="1 2">
    <name type="scientific">Desulfuromonas acetoxidans (strain DSM 684 / 11070)</name>
    <dbReference type="NCBI Taxonomy" id="281689"/>
    <lineage>
        <taxon>Bacteria</taxon>
        <taxon>Pseudomonadati</taxon>
        <taxon>Thermodesulfobacteriota</taxon>
        <taxon>Desulfuromonadia</taxon>
        <taxon>Desulfuromonadales</taxon>
        <taxon>Desulfuromonadaceae</taxon>
        <taxon>Desulfuromonas</taxon>
    </lineage>
</organism>
<reference evidence="1" key="1">
    <citation type="submission" date="2006-05" db="EMBL/GenBank/DDBJ databases">
        <title>Annotation of the draft genome assembly of Desulfuromonas acetoxidans DSM 684.</title>
        <authorList>
            <consortium name="US DOE Joint Genome Institute (JGI-ORNL)"/>
            <person name="Larimer F."/>
            <person name="Land M."/>
            <person name="Hauser L."/>
        </authorList>
    </citation>
    <scope>NUCLEOTIDE SEQUENCE [LARGE SCALE GENOMIC DNA]</scope>
    <source>
        <strain evidence="1">DSM 684</strain>
    </source>
</reference>
<protein>
    <submittedName>
        <fullName evidence="1">Uncharacterized protein</fullName>
    </submittedName>
</protein>
<evidence type="ECO:0000313" key="1">
    <source>
        <dbReference type="EMBL" id="EAT15084.1"/>
    </source>
</evidence>
<accession>Q1JXQ9</accession>
<proteinExistence type="predicted"/>
<comment type="caution">
    <text evidence="1">The sequence shown here is derived from an EMBL/GenBank/DDBJ whole genome shotgun (WGS) entry which is preliminary data.</text>
</comment>
<gene>
    <name evidence="1" type="ORF">Dace_1161</name>
</gene>
<sequence length="138" mass="16042">MPLLKSNKALTREQWVKKMAEIPKQVVVLNTINQVFTHRLPLILRGYKVVEFFHLEDVVNWLETCSANTINVAAIILNLKEVDPLLITLSEFHVPICVVSTDEMLERQLKRCMKSASHGHLMFCRDENQLEVIFHEFN</sequence>
<dbReference type="EMBL" id="AAEW02000014">
    <property type="protein sequence ID" value="EAT15084.1"/>
    <property type="molecule type" value="Genomic_DNA"/>
</dbReference>
<dbReference type="AlphaFoldDB" id="Q1JXQ9"/>
<reference evidence="1" key="2">
    <citation type="submission" date="2006-05" db="EMBL/GenBank/DDBJ databases">
        <title>Sequencing of the draft genome and assembly of Desulfuromonas acetoxidans DSM 684.</title>
        <authorList>
            <consortium name="US DOE Joint Genome Institute (JGI-PGF)"/>
            <person name="Copeland A."/>
            <person name="Lucas S."/>
            <person name="Lapidus A."/>
            <person name="Barry K."/>
            <person name="Detter J.C."/>
            <person name="Glavina del Rio T."/>
            <person name="Hammon N."/>
            <person name="Israni S."/>
            <person name="Dalin E."/>
            <person name="Tice H."/>
            <person name="Bruce D."/>
            <person name="Pitluck S."/>
            <person name="Richardson P."/>
        </authorList>
    </citation>
    <scope>NUCLEOTIDE SEQUENCE [LARGE SCALE GENOMIC DNA]</scope>
    <source>
        <strain evidence="1">DSM 684</strain>
    </source>
</reference>
<name>Q1JXQ9_DESA6</name>
<keyword evidence="2" id="KW-1185">Reference proteome</keyword>